<dbReference type="Proteomes" id="UP000641646">
    <property type="component" value="Unassembled WGS sequence"/>
</dbReference>
<proteinExistence type="predicted"/>
<gene>
    <name evidence="1" type="ORF">H6G03_04940</name>
</gene>
<accession>A0A926ZEU7</accession>
<sequence>MTQQSLTDKQQAELEEILQIAKLAEQKAKEMSDFATAISLKYQKRLHEANLEAADNNEKITG</sequence>
<dbReference type="EMBL" id="JACJPW010000008">
    <property type="protein sequence ID" value="MBD2180458.1"/>
    <property type="molecule type" value="Genomic_DNA"/>
</dbReference>
<reference evidence="1" key="2">
    <citation type="submission" date="2020-08" db="EMBL/GenBank/DDBJ databases">
        <authorList>
            <person name="Chen M."/>
            <person name="Teng W."/>
            <person name="Zhao L."/>
            <person name="Hu C."/>
            <person name="Zhou Y."/>
            <person name="Han B."/>
            <person name="Song L."/>
            <person name="Shu W."/>
        </authorList>
    </citation>
    <scope>NUCLEOTIDE SEQUENCE</scope>
    <source>
        <strain evidence="1">FACHB-1375</strain>
    </source>
</reference>
<reference evidence="1" key="1">
    <citation type="journal article" date="2015" name="ISME J.">
        <title>Draft Genome Sequence of Streptomyces incarnatus NRRL8089, which Produces the Nucleoside Antibiotic Sinefungin.</title>
        <authorList>
            <person name="Oshima K."/>
            <person name="Hattori M."/>
            <person name="Shimizu H."/>
            <person name="Fukuda K."/>
            <person name="Nemoto M."/>
            <person name="Inagaki K."/>
            <person name="Tamura T."/>
        </authorList>
    </citation>
    <scope>NUCLEOTIDE SEQUENCE</scope>
    <source>
        <strain evidence="1">FACHB-1375</strain>
    </source>
</reference>
<dbReference type="AlphaFoldDB" id="A0A926ZEU7"/>
<dbReference type="RefSeq" id="WP_190462672.1">
    <property type="nucleotide sequence ID" value="NZ_JACJPW010000008.1"/>
</dbReference>
<evidence type="ECO:0000313" key="2">
    <source>
        <dbReference type="Proteomes" id="UP000641646"/>
    </source>
</evidence>
<name>A0A926ZEU7_9CYAN</name>
<comment type="caution">
    <text evidence="1">The sequence shown here is derived from an EMBL/GenBank/DDBJ whole genome shotgun (WGS) entry which is preliminary data.</text>
</comment>
<evidence type="ECO:0000313" key="1">
    <source>
        <dbReference type="EMBL" id="MBD2180458.1"/>
    </source>
</evidence>
<keyword evidence="2" id="KW-1185">Reference proteome</keyword>
<protein>
    <submittedName>
        <fullName evidence="1">Uncharacterized protein</fullName>
    </submittedName>
</protein>
<organism evidence="1 2">
    <name type="scientific">Aerosakkonema funiforme FACHB-1375</name>
    <dbReference type="NCBI Taxonomy" id="2949571"/>
    <lineage>
        <taxon>Bacteria</taxon>
        <taxon>Bacillati</taxon>
        <taxon>Cyanobacteriota</taxon>
        <taxon>Cyanophyceae</taxon>
        <taxon>Oscillatoriophycideae</taxon>
        <taxon>Aerosakkonematales</taxon>
        <taxon>Aerosakkonemataceae</taxon>
        <taxon>Aerosakkonema</taxon>
    </lineage>
</organism>